<dbReference type="STRING" id="298654.FraEuI1c_5064"/>
<gene>
    <name evidence="3" type="ordered locus">FraEuI1c_5064</name>
</gene>
<dbReference type="Gene3D" id="3.30.300.30">
    <property type="match status" value="1"/>
</dbReference>
<accession>E3J4D4</accession>
<sequence length="511" mass="55304">MEETVGTQLEHPKWFAAVAPDRPAVIAGDVTVTYAQLEARSNRLAHALRAAGLGVGANIAVLMENRAEYFEITWAGLRAGLLVTPINWHLSGAEARYIVEDCGADALIASASCADVVAELAGAGPKIRLSVGGPIEGFEPYEQVAAGYPSTPIDDEADGAWMFYSSGTTGRPKGIKPPEVGGPLGTPMGFTAMVRFLFGGDENTRYLSPAPLYHAAPSGWTNAMHRIGATVVLTERFEPVDFLETIERHRVTMAQVVPTHLVRLLKLPEQERARHDLSSLKTLVHAAAPCPVDVKRAVLEWLGPIVYEYYAGSEGVGFCFIGPEEWLAHPGSVGRSMQGKVHIVDEAGEELPAGADGRVFFEAARRFEYHGDAEKTASVFDDRGWATYGEIGHVDADGYLYLTDRATNMIVSGGVNIYPRELEDVLVRHPRVADVVVIGVPDAEMGESVRAVVQPASPPADPAALETELIAYAREHLARFKAPRSVRFLDEFPRLPTGKVARRLLPPDVLA</sequence>
<dbReference type="InterPro" id="IPR020845">
    <property type="entry name" value="AMP-binding_CS"/>
</dbReference>
<feature type="domain" description="AMP-dependent synthetase/ligase" evidence="1">
    <location>
        <begin position="14"/>
        <end position="361"/>
    </location>
</feature>
<evidence type="ECO:0000313" key="4">
    <source>
        <dbReference type="Proteomes" id="UP000002484"/>
    </source>
</evidence>
<reference evidence="3 4" key="1">
    <citation type="submission" date="2010-10" db="EMBL/GenBank/DDBJ databases">
        <title>Complete sequence of Frankia sp. EuI1c.</title>
        <authorList>
            <consortium name="US DOE Joint Genome Institute"/>
            <person name="Lucas S."/>
            <person name="Copeland A."/>
            <person name="Lapidus A."/>
            <person name="Cheng J.-F."/>
            <person name="Bruce D."/>
            <person name="Goodwin L."/>
            <person name="Pitluck S."/>
            <person name="Chertkov O."/>
            <person name="Detter J.C."/>
            <person name="Han C."/>
            <person name="Tapia R."/>
            <person name="Land M."/>
            <person name="Hauser L."/>
            <person name="Jeffries C."/>
            <person name="Kyrpides N."/>
            <person name="Ivanova N."/>
            <person name="Mikhailova N."/>
            <person name="Beauchemin N."/>
            <person name="Sen A."/>
            <person name="Sur S.A."/>
            <person name="Gtari M."/>
            <person name="Wall L."/>
            <person name="Tisa L."/>
            <person name="Woyke T."/>
        </authorList>
    </citation>
    <scope>NUCLEOTIDE SEQUENCE [LARGE SCALE GENOMIC DNA]</scope>
    <source>
        <strain evidence="4">DSM 45817 / CECT 9037 / EuI1c</strain>
    </source>
</reference>
<dbReference type="InterPro" id="IPR025110">
    <property type="entry name" value="AMP-bd_C"/>
</dbReference>
<keyword evidence="3" id="KW-0436">Ligase</keyword>
<organism evidence="3 4">
    <name type="scientific">Pseudofrankia inefficax (strain DSM 45817 / CECT 9037 / DDB 130130 / EuI1c)</name>
    <name type="common">Frankia inefficax</name>
    <dbReference type="NCBI Taxonomy" id="298654"/>
    <lineage>
        <taxon>Bacteria</taxon>
        <taxon>Bacillati</taxon>
        <taxon>Actinomycetota</taxon>
        <taxon>Actinomycetes</taxon>
        <taxon>Frankiales</taxon>
        <taxon>Frankiaceae</taxon>
        <taxon>Pseudofrankia</taxon>
    </lineage>
</organism>
<dbReference type="KEGG" id="fri:FraEuI1c_5064"/>
<dbReference type="PANTHER" id="PTHR43767">
    <property type="entry name" value="LONG-CHAIN-FATTY-ACID--COA LIGASE"/>
    <property type="match status" value="1"/>
</dbReference>
<evidence type="ECO:0000259" key="1">
    <source>
        <dbReference type="Pfam" id="PF00501"/>
    </source>
</evidence>
<dbReference type="InterPro" id="IPR050237">
    <property type="entry name" value="ATP-dep_AMP-bd_enzyme"/>
</dbReference>
<name>E3J4D4_PSEI1</name>
<dbReference type="PROSITE" id="PS00455">
    <property type="entry name" value="AMP_BINDING"/>
    <property type="match status" value="1"/>
</dbReference>
<dbReference type="InterPro" id="IPR000873">
    <property type="entry name" value="AMP-dep_synth/lig_dom"/>
</dbReference>
<dbReference type="SUPFAM" id="SSF56801">
    <property type="entry name" value="Acetyl-CoA synthetase-like"/>
    <property type="match status" value="1"/>
</dbReference>
<feature type="domain" description="AMP-binding enzyme C-terminal" evidence="2">
    <location>
        <begin position="421"/>
        <end position="499"/>
    </location>
</feature>
<dbReference type="Pfam" id="PF00501">
    <property type="entry name" value="AMP-binding"/>
    <property type="match status" value="1"/>
</dbReference>
<dbReference type="eggNOG" id="COG0318">
    <property type="taxonomic scope" value="Bacteria"/>
</dbReference>
<evidence type="ECO:0000313" key="3">
    <source>
        <dbReference type="EMBL" id="ADP83053.1"/>
    </source>
</evidence>
<proteinExistence type="predicted"/>
<dbReference type="EMBL" id="CP002299">
    <property type="protein sequence ID" value="ADP83053.1"/>
    <property type="molecule type" value="Genomic_DNA"/>
</dbReference>
<protein>
    <submittedName>
        <fullName evidence="3">AMP-dependent synthetase and ligase</fullName>
    </submittedName>
</protein>
<dbReference type="AlphaFoldDB" id="E3J4D4"/>
<dbReference type="InParanoid" id="E3J4D4"/>
<dbReference type="InterPro" id="IPR045851">
    <property type="entry name" value="AMP-bd_C_sf"/>
</dbReference>
<dbReference type="InterPro" id="IPR042099">
    <property type="entry name" value="ANL_N_sf"/>
</dbReference>
<dbReference type="Pfam" id="PF13193">
    <property type="entry name" value="AMP-binding_C"/>
    <property type="match status" value="1"/>
</dbReference>
<dbReference type="Gene3D" id="3.40.50.12780">
    <property type="entry name" value="N-terminal domain of ligase-like"/>
    <property type="match status" value="1"/>
</dbReference>
<evidence type="ECO:0000259" key="2">
    <source>
        <dbReference type="Pfam" id="PF13193"/>
    </source>
</evidence>
<keyword evidence="4" id="KW-1185">Reference proteome</keyword>
<dbReference type="HOGENOM" id="CLU_000022_59_0_11"/>
<dbReference type="Proteomes" id="UP000002484">
    <property type="component" value="Chromosome"/>
</dbReference>
<dbReference type="RefSeq" id="WP_013426171.1">
    <property type="nucleotide sequence ID" value="NC_014666.1"/>
</dbReference>
<dbReference type="GO" id="GO:0016878">
    <property type="term" value="F:acid-thiol ligase activity"/>
    <property type="evidence" value="ECO:0007669"/>
    <property type="project" value="UniProtKB-ARBA"/>
</dbReference>
<dbReference type="PANTHER" id="PTHR43767:SF1">
    <property type="entry name" value="NONRIBOSOMAL PEPTIDE SYNTHASE PES1 (EUROFUNG)-RELATED"/>
    <property type="match status" value="1"/>
</dbReference>